<dbReference type="Gene3D" id="3.60.10.10">
    <property type="entry name" value="Endonuclease/exonuclease/phosphatase"/>
    <property type="match status" value="1"/>
</dbReference>
<proteinExistence type="predicted"/>
<accession>A0A6M5YXG4</accession>
<organism evidence="2 3">
    <name type="scientific">Frigoriglobus tundricola</name>
    <dbReference type="NCBI Taxonomy" id="2774151"/>
    <lineage>
        <taxon>Bacteria</taxon>
        <taxon>Pseudomonadati</taxon>
        <taxon>Planctomycetota</taxon>
        <taxon>Planctomycetia</taxon>
        <taxon>Gemmatales</taxon>
        <taxon>Gemmataceae</taxon>
        <taxon>Frigoriglobus</taxon>
    </lineage>
</organism>
<feature type="compositionally biased region" description="Basic and acidic residues" evidence="1">
    <location>
        <begin position="299"/>
        <end position="309"/>
    </location>
</feature>
<dbReference type="KEGG" id="ftj:FTUN_5473"/>
<dbReference type="SUPFAM" id="SSF56219">
    <property type="entry name" value="DNase I-like"/>
    <property type="match status" value="1"/>
</dbReference>
<evidence type="ECO:0000313" key="2">
    <source>
        <dbReference type="EMBL" id="QJW97893.1"/>
    </source>
</evidence>
<gene>
    <name evidence="2" type="ORF">FTUN_5473</name>
</gene>
<reference evidence="3" key="1">
    <citation type="submission" date="2020-05" db="EMBL/GenBank/DDBJ databases">
        <title>Frigoriglobus tundricola gen. nov., sp. nov., a psychrotolerant cellulolytic planctomycete of the family Gemmataceae with two divergent copies of 16S rRNA gene.</title>
        <authorList>
            <person name="Kulichevskaya I.S."/>
            <person name="Ivanova A.A."/>
            <person name="Naumoff D.G."/>
            <person name="Beletsky A.V."/>
            <person name="Rijpstra W.I.C."/>
            <person name="Sinninghe Damste J.S."/>
            <person name="Mardanov A.V."/>
            <person name="Ravin N.V."/>
            <person name="Dedysh S.N."/>
        </authorList>
    </citation>
    <scope>NUCLEOTIDE SEQUENCE [LARGE SCALE GENOMIC DNA]</scope>
    <source>
        <strain evidence="3">PL17</strain>
    </source>
</reference>
<evidence type="ECO:0000313" key="3">
    <source>
        <dbReference type="Proteomes" id="UP000503447"/>
    </source>
</evidence>
<evidence type="ECO:0000256" key="1">
    <source>
        <dbReference type="SAM" id="MobiDB-lite"/>
    </source>
</evidence>
<protein>
    <recommendedName>
        <fullName evidence="4">Endonuclease/exonuclease/phosphatase domain-containing protein</fullName>
    </recommendedName>
</protein>
<name>A0A6M5YXG4_9BACT</name>
<dbReference type="RefSeq" id="WP_171473184.1">
    <property type="nucleotide sequence ID" value="NZ_CP053452.2"/>
</dbReference>
<evidence type="ECO:0008006" key="4">
    <source>
        <dbReference type="Google" id="ProtNLM"/>
    </source>
</evidence>
<dbReference type="AlphaFoldDB" id="A0A6M5YXG4"/>
<dbReference type="EMBL" id="CP053452">
    <property type="protein sequence ID" value="QJW97893.1"/>
    <property type="molecule type" value="Genomic_DNA"/>
</dbReference>
<sequence>MPRVLFWNVQRKQLDSLVMALIADQTPDIVVLVETPPRSRLSAFLAPTGWQRVGRSERFTVLTRQTFRFTRLLNPDPTDRIEFWHVAPPAADDWLFALVHGPDRRNATDDTRRLLFDRFRAAIRELENLLGHRRTVILGDLNANPHDPSVLCANGLHAIGVRRVRGRTDRAIRNAGRADFFYNPMWRLYGSDPAGDSGAGSYYYHEGYDATELFWHMLDQVLIRPEYADRLPANMLRLVTSAGSTDLTTTDGHPDPAVGSDHLPVAFEEVPRADTRSVAGLQVRPEAARRPPNTGRSGTRVEREDERPGRISRLARRGTGQRVPRSLSV</sequence>
<keyword evidence="3" id="KW-1185">Reference proteome</keyword>
<feature type="region of interest" description="Disordered" evidence="1">
    <location>
        <begin position="274"/>
        <end position="329"/>
    </location>
</feature>
<dbReference type="Proteomes" id="UP000503447">
    <property type="component" value="Chromosome"/>
</dbReference>
<dbReference type="InterPro" id="IPR036691">
    <property type="entry name" value="Endo/exonu/phosph_ase_sf"/>
</dbReference>